<comment type="caution">
    <text evidence="1">The sequence shown here is derived from an EMBL/GenBank/DDBJ whole genome shotgun (WGS) entry which is preliminary data.</text>
</comment>
<name>A0A510XZ50_9GAMM</name>
<evidence type="ECO:0000313" key="2">
    <source>
        <dbReference type="Proteomes" id="UP000321419"/>
    </source>
</evidence>
<dbReference type="AlphaFoldDB" id="A0A510XZ50"/>
<sequence>MFSPSGPINSIFDLSSGAAMAVKLKPLSVSMVAACFNNLFCVDRGELNLMFVPIIDRVCDLSGLRFVVSRAF</sequence>
<proteinExistence type="predicted"/>
<reference evidence="1 2" key="1">
    <citation type="submission" date="2019-07" db="EMBL/GenBank/DDBJ databases">
        <title>Whole genome shotgun sequence of Pseudoalteromonas espejiana NBRC 102222.</title>
        <authorList>
            <person name="Hosoyama A."/>
            <person name="Uohara A."/>
            <person name="Ohji S."/>
            <person name="Ichikawa N."/>
        </authorList>
    </citation>
    <scope>NUCLEOTIDE SEQUENCE [LARGE SCALE GENOMIC DNA]</scope>
    <source>
        <strain evidence="1 2">NBRC 102222</strain>
    </source>
</reference>
<dbReference type="EMBL" id="BJUM01000025">
    <property type="protein sequence ID" value="GEK55767.1"/>
    <property type="molecule type" value="Genomic_DNA"/>
</dbReference>
<protein>
    <submittedName>
        <fullName evidence="1">Uncharacterized protein</fullName>
    </submittedName>
</protein>
<evidence type="ECO:0000313" key="1">
    <source>
        <dbReference type="EMBL" id="GEK55767.1"/>
    </source>
</evidence>
<accession>A0A510XZ50</accession>
<organism evidence="1 2">
    <name type="scientific">Pseudoalteromonas espejiana</name>
    <dbReference type="NCBI Taxonomy" id="28107"/>
    <lineage>
        <taxon>Bacteria</taxon>
        <taxon>Pseudomonadati</taxon>
        <taxon>Pseudomonadota</taxon>
        <taxon>Gammaproteobacteria</taxon>
        <taxon>Alteromonadales</taxon>
        <taxon>Pseudoalteromonadaceae</taxon>
        <taxon>Pseudoalteromonas</taxon>
    </lineage>
</organism>
<gene>
    <name evidence="1" type="ORF">PES01_26120</name>
</gene>
<dbReference type="Proteomes" id="UP000321419">
    <property type="component" value="Unassembled WGS sequence"/>
</dbReference>
<keyword evidence="2" id="KW-1185">Reference proteome</keyword>